<evidence type="ECO:0000313" key="3">
    <source>
        <dbReference type="EnsemblMetazoa" id="CapteP187684"/>
    </source>
</evidence>
<organism evidence="2">
    <name type="scientific">Capitella teleta</name>
    <name type="common">Polychaete worm</name>
    <dbReference type="NCBI Taxonomy" id="283909"/>
    <lineage>
        <taxon>Eukaryota</taxon>
        <taxon>Metazoa</taxon>
        <taxon>Spiralia</taxon>
        <taxon>Lophotrochozoa</taxon>
        <taxon>Annelida</taxon>
        <taxon>Polychaeta</taxon>
        <taxon>Sedentaria</taxon>
        <taxon>Scolecida</taxon>
        <taxon>Capitellidae</taxon>
        <taxon>Capitella</taxon>
    </lineage>
</organism>
<dbReference type="EMBL" id="KB292766">
    <property type="protein sequence ID" value="ELU17027.1"/>
    <property type="molecule type" value="Genomic_DNA"/>
</dbReference>
<evidence type="ECO:0000256" key="1">
    <source>
        <dbReference type="SAM" id="Phobius"/>
    </source>
</evidence>
<feature type="transmembrane region" description="Helical" evidence="1">
    <location>
        <begin position="33"/>
        <end position="53"/>
    </location>
</feature>
<dbReference type="EnsemblMetazoa" id="CapteT187684">
    <property type="protein sequence ID" value="CapteP187684"/>
    <property type="gene ID" value="CapteG187684"/>
</dbReference>
<name>R7VEL2_CAPTE</name>
<dbReference type="Proteomes" id="UP000014760">
    <property type="component" value="Unassembled WGS sequence"/>
</dbReference>
<keyword evidence="1" id="KW-0472">Membrane</keyword>
<accession>R7VEL2</accession>
<dbReference type="EMBL" id="AMQN01017130">
    <property type="status" value="NOT_ANNOTATED_CDS"/>
    <property type="molecule type" value="Genomic_DNA"/>
</dbReference>
<protein>
    <submittedName>
        <fullName evidence="2 3">Uncharacterized protein</fullName>
    </submittedName>
</protein>
<sequence>MRSAIEKPICNSIALMVLASHQKLLKLPSTVLLIYQTTLNFLSSLTLVITFSYKFLRLSNFIRPGAHFLCFTLKSELFVWTALNASTFSLAPRNMVLLCSPWNASSALSFHCSTVKDTASNSVSWPWQRPAIVICYTCMLLTLHKKNKVARAITAHV</sequence>
<evidence type="ECO:0000313" key="4">
    <source>
        <dbReference type="Proteomes" id="UP000014760"/>
    </source>
</evidence>
<reference evidence="4" key="1">
    <citation type="submission" date="2012-12" db="EMBL/GenBank/DDBJ databases">
        <authorList>
            <person name="Hellsten U."/>
            <person name="Grimwood J."/>
            <person name="Chapman J.A."/>
            <person name="Shapiro H."/>
            <person name="Aerts A."/>
            <person name="Otillar R.P."/>
            <person name="Terry A.Y."/>
            <person name="Boore J.L."/>
            <person name="Simakov O."/>
            <person name="Marletaz F."/>
            <person name="Cho S.-J."/>
            <person name="Edsinger-Gonzales E."/>
            <person name="Havlak P."/>
            <person name="Kuo D.-H."/>
            <person name="Larsson T."/>
            <person name="Lv J."/>
            <person name="Arendt D."/>
            <person name="Savage R."/>
            <person name="Osoegawa K."/>
            <person name="de Jong P."/>
            <person name="Lindberg D.R."/>
            <person name="Seaver E.C."/>
            <person name="Weisblat D.A."/>
            <person name="Putnam N.H."/>
            <person name="Grigoriev I.V."/>
            <person name="Rokhsar D.S."/>
        </authorList>
    </citation>
    <scope>NUCLEOTIDE SEQUENCE</scope>
    <source>
        <strain evidence="4">I ESC-2004</strain>
    </source>
</reference>
<dbReference type="HOGENOM" id="CLU_1679584_0_0_1"/>
<proteinExistence type="predicted"/>
<keyword evidence="1" id="KW-0812">Transmembrane</keyword>
<keyword evidence="4" id="KW-1185">Reference proteome</keyword>
<dbReference type="AlphaFoldDB" id="R7VEL2"/>
<keyword evidence="1" id="KW-1133">Transmembrane helix</keyword>
<evidence type="ECO:0000313" key="2">
    <source>
        <dbReference type="EMBL" id="ELU17027.1"/>
    </source>
</evidence>
<reference evidence="3" key="3">
    <citation type="submission" date="2015-06" db="UniProtKB">
        <authorList>
            <consortium name="EnsemblMetazoa"/>
        </authorList>
    </citation>
    <scope>IDENTIFICATION</scope>
</reference>
<gene>
    <name evidence="2" type="ORF">CAPTEDRAFT_187684</name>
</gene>
<reference evidence="2 4" key="2">
    <citation type="journal article" date="2013" name="Nature">
        <title>Insights into bilaterian evolution from three spiralian genomes.</title>
        <authorList>
            <person name="Simakov O."/>
            <person name="Marletaz F."/>
            <person name="Cho S.J."/>
            <person name="Edsinger-Gonzales E."/>
            <person name="Havlak P."/>
            <person name="Hellsten U."/>
            <person name="Kuo D.H."/>
            <person name="Larsson T."/>
            <person name="Lv J."/>
            <person name="Arendt D."/>
            <person name="Savage R."/>
            <person name="Osoegawa K."/>
            <person name="de Jong P."/>
            <person name="Grimwood J."/>
            <person name="Chapman J.A."/>
            <person name="Shapiro H."/>
            <person name="Aerts A."/>
            <person name="Otillar R.P."/>
            <person name="Terry A.Y."/>
            <person name="Boore J.L."/>
            <person name="Grigoriev I.V."/>
            <person name="Lindberg D.R."/>
            <person name="Seaver E.C."/>
            <person name="Weisblat D.A."/>
            <person name="Putnam N.H."/>
            <person name="Rokhsar D.S."/>
        </authorList>
    </citation>
    <scope>NUCLEOTIDE SEQUENCE</scope>
    <source>
        <strain evidence="2 4">I ESC-2004</strain>
    </source>
</reference>